<proteinExistence type="predicted"/>
<evidence type="ECO:0000259" key="9">
    <source>
        <dbReference type="PROSITE" id="PS51371"/>
    </source>
</evidence>
<dbReference type="Gene3D" id="3.90.1640.10">
    <property type="entry name" value="inorganic pyrophosphatase (n-terminal core)"/>
    <property type="match status" value="1"/>
</dbReference>
<evidence type="ECO:0000256" key="8">
    <source>
        <dbReference type="PROSITE-ProRule" id="PRU00703"/>
    </source>
</evidence>
<keyword evidence="3" id="KW-0479">Metal-binding</keyword>
<evidence type="ECO:0000256" key="7">
    <source>
        <dbReference type="ARBA" id="ARBA00047820"/>
    </source>
</evidence>
<dbReference type="Pfam" id="PF00571">
    <property type="entry name" value="CBS"/>
    <property type="match status" value="2"/>
</dbReference>
<dbReference type="InterPro" id="IPR038763">
    <property type="entry name" value="DHH_sf"/>
</dbReference>
<dbReference type="InterPro" id="IPR000644">
    <property type="entry name" value="CBS_dom"/>
</dbReference>
<dbReference type="Gene3D" id="3.10.580.10">
    <property type="entry name" value="CBS-domain"/>
    <property type="match status" value="1"/>
</dbReference>
<evidence type="ECO:0000256" key="4">
    <source>
        <dbReference type="ARBA" id="ARBA00022801"/>
    </source>
</evidence>
<name>D6EBN5_9ACTN</name>
<dbReference type="NCBIfam" id="NF011449">
    <property type="entry name" value="PRK14869.2-5"/>
    <property type="match status" value="1"/>
</dbReference>
<feature type="domain" description="CBS" evidence="9">
    <location>
        <begin position="104"/>
        <end position="160"/>
    </location>
</feature>
<dbReference type="InterPro" id="IPR046342">
    <property type="entry name" value="CBS_dom_sf"/>
</dbReference>
<dbReference type="Gene3D" id="3.10.310.20">
    <property type="entry name" value="DHHA2 domain"/>
    <property type="match status" value="1"/>
</dbReference>
<dbReference type="SMART" id="SM00116">
    <property type="entry name" value="CBS"/>
    <property type="match status" value="2"/>
</dbReference>
<dbReference type="SUPFAM" id="SSF54631">
    <property type="entry name" value="CBS-domain pair"/>
    <property type="match status" value="1"/>
</dbReference>
<evidence type="ECO:0000313" key="11">
    <source>
        <dbReference type="Proteomes" id="UP000008805"/>
    </source>
</evidence>
<sequence>MKTADEGAPPGAPCGEGASMATAAPIIVVGHKNPDNDSICAAVGYAYLKNELARREARDGEAPAVYVPARLGPLPPESSWILKENGLPLPEVVGHVHARVSDVMTPDPISIAHDATLLAAGRLLRQHNVRALVVTNDDGTYRGLITTRMIAERYIAATDVLEEGGANEMAVAGDLIASLGQKVSDITETDVLELDKDGLLKEAVEDLMASALREAVVLDDDGFAIGIVTRSDVAVHPRRKVVLVDHNETRQAANGIEEAEVVEIVDHHRIADVMTANPIKFLNLPVGSTATIVAMEFRRHCVEMPPAIASVLLSAVMTDTVILKSPTATYVDHEIVDFLADVAGVDPTAFGLAVFRCRGGEDNMPVAKLVGADSKEFQLGDSTVLIAQHETVDLPAVMKREDEIRAYMRRLREDRGYEFVLLMVTDILAEGSQFLCEGNLRTVNRVFNIDCSAEGGTWMPGVLSRKKQVAAKILGA</sequence>
<organism evidence="10 11">
    <name type="scientific">Gordonibacter pamelaeae 7-10-1-b</name>
    <dbReference type="NCBI Taxonomy" id="657308"/>
    <lineage>
        <taxon>Bacteria</taxon>
        <taxon>Bacillati</taxon>
        <taxon>Actinomycetota</taxon>
        <taxon>Coriobacteriia</taxon>
        <taxon>Eggerthellales</taxon>
        <taxon>Eggerthellaceae</taxon>
        <taxon>Gordonibacter</taxon>
    </lineage>
</organism>
<accession>D6EBN5</accession>
<dbReference type="InterPro" id="IPR004097">
    <property type="entry name" value="DHHA2"/>
</dbReference>
<dbReference type="GO" id="GO:0004427">
    <property type="term" value="F:inorganic diphosphate phosphatase activity"/>
    <property type="evidence" value="ECO:0007669"/>
    <property type="project" value="UniProtKB-EC"/>
</dbReference>
<dbReference type="InterPro" id="IPR001667">
    <property type="entry name" value="DDH_dom"/>
</dbReference>
<reference evidence="10 11" key="1">
    <citation type="submission" date="2010-03" db="EMBL/GenBank/DDBJ databases">
        <title>The genome sequence of Gordonibacter pamelaeae 7-10-1-bT.</title>
        <authorList>
            <consortium name="metaHIT consortium -- http://www.metahit.eu/"/>
            <person name="Pajon A."/>
            <person name="Turner K."/>
            <person name="Parkhill J."/>
            <person name="Timmis K."/>
            <person name="Oxley A."/>
            <person name="Wurdemann D."/>
        </authorList>
    </citation>
    <scope>NUCLEOTIDE SEQUENCE [LARGE SCALE GENOMIC DNA]</scope>
    <source>
        <strain evidence="11">7-10-1-b</strain>
    </source>
</reference>
<dbReference type="Pfam" id="PF02833">
    <property type="entry name" value="DHHA2"/>
    <property type="match status" value="1"/>
</dbReference>
<dbReference type="Pfam" id="PF01368">
    <property type="entry name" value="DHH"/>
    <property type="match status" value="1"/>
</dbReference>
<comment type="cofactor">
    <cofactor evidence="1">
        <name>Mn(2+)</name>
        <dbReference type="ChEBI" id="CHEBI:29035"/>
    </cofactor>
</comment>
<gene>
    <name evidence="10" type="ORF">GPA_33930</name>
</gene>
<dbReference type="KEGG" id="gpa:GPA_33930"/>
<dbReference type="PROSITE" id="PS51371">
    <property type="entry name" value="CBS"/>
    <property type="match status" value="1"/>
</dbReference>
<evidence type="ECO:0000256" key="1">
    <source>
        <dbReference type="ARBA" id="ARBA00001936"/>
    </source>
</evidence>
<dbReference type="Proteomes" id="UP000008805">
    <property type="component" value="Chromosome"/>
</dbReference>
<dbReference type="SMART" id="SM01131">
    <property type="entry name" value="DHHA2"/>
    <property type="match status" value="1"/>
</dbReference>
<dbReference type="SUPFAM" id="SSF64182">
    <property type="entry name" value="DHH phosphoesterases"/>
    <property type="match status" value="1"/>
</dbReference>
<evidence type="ECO:0000256" key="6">
    <source>
        <dbReference type="ARBA" id="ARBA00032535"/>
    </source>
</evidence>
<evidence type="ECO:0000256" key="2">
    <source>
        <dbReference type="ARBA" id="ARBA00012146"/>
    </source>
</evidence>
<dbReference type="GO" id="GO:0046872">
    <property type="term" value="F:metal ion binding"/>
    <property type="evidence" value="ECO:0007669"/>
    <property type="project" value="UniProtKB-KW"/>
</dbReference>
<dbReference type="PANTHER" id="PTHR12112">
    <property type="entry name" value="BNIP - RELATED"/>
    <property type="match status" value="1"/>
</dbReference>
<comment type="catalytic activity">
    <reaction evidence="7">
        <text>diphosphate + H2O = 2 phosphate + H(+)</text>
        <dbReference type="Rhea" id="RHEA:24576"/>
        <dbReference type="ChEBI" id="CHEBI:15377"/>
        <dbReference type="ChEBI" id="CHEBI:15378"/>
        <dbReference type="ChEBI" id="CHEBI:33019"/>
        <dbReference type="ChEBI" id="CHEBI:43474"/>
        <dbReference type="EC" id="3.6.1.1"/>
    </reaction>
</comment>
<keyword evidence="8" id="KW-0129">CBS domain</keyword>
<dbReference type="GO" id="GO:0005737">
    <property type="term" value="C:cytoplasm"/>
    <property type="evidence" value="ECO:0007669"/>
    <property type="project" value="InterPro"/>
</dbReference>
<dbReference type="EC" id="3.6.1.1" evidence="2"/>
<dbReference type="InterPro" id="IPR038222">
    <property type="entry name" value="DHHA2_dom_sf"/>
</dbReference>
<evidence type="ECO:0000313" key="10">
    <source>
        <dbReference type="EMBL" id="CBL05132.1"/>
    </source>
</evidence>
<protein>
    <recommendedName>
        <fullName evidence="2">inorganic diphosphatase</fullName>
        <ecNumber evidence="2">3.6.1.1</ecNumber>
    </recommendedName>
    <alternativeName>
        <fullName evidence="6">Pyrophosphate phospho-hydrolase</fullName>
    </alternativeName>
</protein>
<keyword evidence="5" id="KW-0464">Manganese</keyword>
<dbReference type="AlphaFoldDB" id="D6EBN5"/>
<keyword evidence="4 10" id="KW-0378">Hydrolase</keyword>
<evidence type="ECO:0000256" key="3">
    <source>
        <dbReference type="ARBA" id="ARBA00022723"/>
    </source>
</evidence>
<dbReference type="PANTHER" id="PTHR12112:SF22">
    <property type="entry name" value="MANGANESE-DEPENDENT INORGANIC PYROPHOSPHATASE-RELATED"/>
    <property type="match status" value="1"/>
</dbReference>
<dbReference type="EMBL" id="FP929047">
    <property type="protein sequence ID" value="CBL05132.1"/>
    <property type="molecule type" value="Genomic_DNA"/>
</dbReference>
<dbReference type="HOGENOM" id="CLU_025243_1_0_11"/>
<dbReference type="PATRIC" id="fig|657308.3.peg.2821"/>
<reference evidence="10 11" key="2">
    <citation type="submission" date="2010-03" db="EMBL/GenBank/DDBJ databases">
        <authorList>
            <person name="Pajon A."/>
        </authorList>
    </citation>
    <scope>NUCLEOTIDE SEQUENCE [LARGE SCALE GENOMIC DNA]</scope>
    <source>
        <strain evidence="11">7-10-1-b</strain>
    </source>
</reference>
<evidence type="ECO:0000256" key="5">
    <source>
        <dbReference type="ARBA" id="ARBA00023211"/>
    </source>
</evidence>
<keyword evidence="11" id="KW-1185">Reference proteome</keyword>